<dbReference type="GO" id="GO:0005524">
    <property type="term" value="F:ATP binding"/>
    <property type="evidence" value="ECO:0007669"/>
    <property type="project" value="UniProtKB-KW"/>
</dbReference>
<keyword evidence="13 23" id="KW-0067">ATP-binding</keyword>
<keyword evidence="14" id="KW-0460">Magnesium</keyword>
<dbReference type="FunFam" id="3.40.1190.10:FF:000004">
    <property type="entry name" value="Dihydrofolate synthase/folylpolyglutamate synthase"/>
    <property type="match status" value="1"/>
</dbReference>
<dbReference type="GO" id="GO:0005737">
    <property type="term" value="C:cytoplasm"/>
    <property type="evidence" value="ECO:0007669"/>
    <property type="project" value="TreeGrafter"/>
</dbReference>
<evidence type="ECO:0000256" key="21">
    <source>
        <dbReference type="ARBA" id="ARBA00049035"/>
    </source>
</evidence>
<dbReference type="STRING" id="45496.SAMN04488079_103142"/>
<dbReference type="PIRSF" id="PIRSF001563">
    <property type="entry name" value="Folylpolyglu_synth"/>
    <property type="match status" value="1"/>
</dbReference>
<keyword evidence="10 23" id="KW-0436">Ligase</keyword>
<comment type="pathway">
    <text evidence="4">Cofactor biosynthesis; tetrahydrofolylpolyglutamate biosynthesis.</text>
</comment>
<dbReference type="GO" id="GO:0008841">
    <property type="term" value="F:dihydrofolate synthase activity"/>
    <property type="evidence" value="ECO:0007669"/>
    <property type="project" value="UniProtKB-EC"/>
</dbReference>
<dbReference type="OrthoDB" id="9809356at2"/>
<evidence type="ECO:0000256" key="2">
    <source>
        <dbReference type="ARBA" id="ARBA00002714"/>
    </source>
</evidence>
<dbReference type="SUPFAM" id="SSF53623">
    <property type="entry name" value="MurD-like peptide ligases, catalytic domain"/>
    <property type="match status" value="1"/>
</dbReference>
<dbReference type="InterPro" id="IPR018109">
    <property type="entry name" value="Folylpolyglutamate_synth_CS"/>
</dbReference>
<comment type="subunit">
    <text evidence="6">Monomer.</text>
</comment>
<comment type="catalytic activity">
    <reaction evidence="19">
        <text>(6S)-5,6,7,8-tetrahydrofolyl-(gamma-L-Glu)(n) + L-glutamate + ATP = (6S)-5,6,7,8-tetrahydrofolyl-(gamma-L-Glu)(n+1) + ADP + phosphate + H(+)</text>
        <dbReference type="Rhea" id="RHEA:10580"/>
        <dbReference type="Rhea" id="RHEA-COMP:14738"/>
        <dbReference type="Rhea" id="RHEA-COMP:14740"/>
        <dbReference type="ChEBI" id="CHEBI:15378"/>
        <dbReference type="ChEBI" id="CHEBI:29985"/>
        <dbReference type="ChEBI" id="CHEBI:30616"/>
        <dbReference type="ChEBI" id="CHEBI:43474"/>
        <dbReference type="ChEBI" id="CHEBI:141005"/>
        <dbReference type="ChEBI" id="CHEBI:456216"/>
        <dbReference type="EC" id="6.3.2.17"/>
    </reaction>
</comment>
<evidence type="ECO:0000256" key="20">
    <source>
        <dbReference type="ARBA" id="ARBA00047808"/>
    </source>
</evidence>
<evidence type="ECO:0000256" key="22">
    <source>
        <dbReference type="ARBA" id="ARBA00049161"/>
    </source>
</evidence>
<evidence type="ECO:0000256" key="15">
    <source>
        <dbReference type="ARBA" id="ARBA00022909"/>
    </source>
</evidence>
<keyword evidence="11" id="KW-0479">Metal-binding</keyword>
<comment type="similarity">
    <text evidence="5 23">Belongs to the folylpolyglutamate synthase family.</text>
</comment>
<evidence type="ECO:0000259" key="25">
    <source>
        <dbReference type="Pfam" id="PF08245"/>
    </source>
</evidence>
<feature type="domain" description="Mur ligase central" evidence="25">
    <location>
        <begin position="48"/>
        <end position="263"/>
    </location>
</feature>
<evidence type="ECO:0000256" key="17">
    <source>
        <dbReference type="ARBA" id="ARBA00030592"/>
    </source>
</evidence>
<evidence type="ECO:0000259" key="24">
    <source>
        <dbReference type="Pfam" id="PF02875"/>
    </source>
</evidence>
<evidence type="ECO:0000256" key="9">
    <source>
        <dbReference type="ARBA" id="ARBA00019357"/>
    </source>
</evidence>
<evidence type="ECO:0000256" key="13">
    <source>
        <dbReference type="ARBA" id="ARBA00022840"/>
    </source>
</evidence>
<dbReference type="Pfam" id="PF02875">
    <property type="entry name" value="Mur_ligase_C"/>
    <property type="match status" value="1"/>
</dbReference>
<gene>
    <name evidence="26" type="ORF">SAMN04488079_103142</name>
</gene>
<reference evidence="27" key="1">
    <citation type="submission" date="2016-10" db="EMBL/GenBank/DDBJ databases">
        <authorList>
            <person name="Varghese N."/>
            <person name="Submissions S."/>
        </authorList>
    </citation>
    <scope>NUCLEOTIDE SEQUENCE [LARGE SCALE GENOMIC DNA]</scope>
    <source>
        <strain evidence="27">DSM 11578</strain>
    </source>
</reference>
<evidence type="ECO:0000256" key="1">
    <source>
        <dbReference type="ARBA" id="ARBA00001946"/>
    </source>
</evidence>
<evidence type="ECO:0000256" key="14">
    <source>
        <dbReference type="ARBA" id="ARBA00022842"/>
    </source>
</evidence>
<evidence type="ECO:0000256" key="18">
    <source>
        <dbReference type="ARBA" id="ARBA00032510"/>
    </source>
</evidence>
<protein>
    <recommendedName>
        <fullName evidence="9">Dihydrofolate synthase/folylpolyglutamate synthase</fullName>
        <ecNumber evidence="7">6.3.2.12</ecNumber>
        <ecNumber evidence="8">6.3.2.17</ecNumber>
    </recommendedName>
    <alternativeName>
        <fullName evidence="18">Folylpoly-gamma-glutamate synthetase-dihydrofolate synthetase</fullName>
    </alternativeName>
    <alternativeName>
        <fullName evidence="16">Folylpolyglutamate synthetase</fullName>
    </alternativeName>
    <alternativeName>
        <fullName evidence="17">Tetrahydrofolylpolyglutamate synthase</fullName>
    </alternativeName>
</protein>
<evidence type="ECO:0000256" key="10">
    <source>
        <dbReference type="ARBA" id="ARBA00022598"/>
    </source>
</evidence>
<evidence type="ECO:0000256" key="4">
    <source>
        <dbReference type="ARBA" id="ARBA00005150"/>
    </source>
</evidence>
<evidence type="ECO:0000256" key="19">
    <source>
        <dbReference type="ARBA" id="ARBA00047493"/>
    </source>
</evidence>
<comment type="cofactor">
    <cofactor evidence="1">
        <name>Mg(2+)</name>
        <dbReference type="ChEBI" id="CHEBI:18420"/>
    </cofactor>
</comment>
<comment type="function">
    <text evidence="2">Functions in two distinct reactions of the de novo folate biosynthetic pathway. Catalyzes the addition of a glutamate residue to dihydropteroate (7,8-dihydropteroate or H2Pte) to form dihydrofolate (7,8-dihydrofolate monoglutamate or H2Pte-Glu). Also catalyzes successive additions of L-glutamate to tetrahydrofolate or 10-formyltetrahydrofolate or 5,10-methylenetetrahydrofolate, leading to folylpolyglutamate derivatives.</text>
</comment>
<evidence type="ECO:0000256" key="3">
    <source>
        <dbReference type="ARBA" id="ARBA00004799"/>
    </source>
</evidence>
<dbReference type="UniPathway" id="UPA00077">
    <property type="reaction ID" value="UER00157"/>
</dbReference>
<comment type="catalytic activity">
    <reaction evidence="22">
        <text>7,8-dihydropteroate + L-glutamate + ATP = 7,8-dihydrofolate + ADP + phosphate + H(+)</text>
        <dbReference type="Rhea" id="RHEA:23584"/>
        <dbReference type="ChEBI" id="CHEBI:15378"/>
        <dbReference type="ChEBI" id="CHEBI:17839"/>
        <dbReference type="ChEBI" id="CHEBI:29985"/>
        <dbReference type="ChEBI" id="CHEBI:30616"/>
        <dbReference type="ChEBI" id="CHEBI:43474"/>
        <dbReference type="ChEBI" id="CHEBI:57451"/>
        <dbReference type="ChEBI" id="CHEBI:456216"/>
        <dbReference type="EC" id="6.3.2.12"/>
    </reaction>
</comment>
<comment type="catalytic activity">
    <reaction evidence="21">
        <text>(6R)-5,10-methylenetetrahydrofolyl-(gamma-L-Glu)(n) + L-glutamate + ATP = (6R)-5,10-methylenetetrahydrofolyl-(gamma-L-Glu)(n+1) + ADP + phosphate + H(+)</text>
        <dbReference type="Rhea" id="RHEA:51912"/>
        <dbReference type="Rhea" id="RHEA-COMP:13257"/>
        <dbReference type="Rhea" id="RHEA-COMP:13258"/>
        <dbReference type="ChEBI" id="CHEBI:15378"/>
        <dbReference type="ChEBI" id="CHEBI:29985"/>
        <dbReference type="ChEBI" id="CHEBI:30616"/>
        <dbReference type="ChEBI" id="CHEBI:43474"/>
        <dbReference type="ChEBI" id="CHEBI:136572"/>
        <dbReference type="ChEBI" id="CHEBI:456216"/>
        <dbReference type="EC" id="6.3.2.17"/>
    </reaction>
</comment>
<dbReference type="Gene3D" id="3.40.1190.10">
    <property type="entry name" value="Mur-like, catalytic domain"/>
    <property type="match status" value="1"/>
</dbReference>
<keyword evidence="15" id="KW-0289">Folate biosynthesis</keyword>
<dbReference type="Gene3D" id="3.90.190.20">
    <property type="entry name" value="Mur ligase, C-terminal domain"/>
    <property type="match status" value="1"/>
</dbReference>
<evidence type="ECO:0000256" key="8">
    <source>
        <dbReference type="ARBA" id="ARBA00013025"/>
    </source>
</evidence>
<comment type="catalytic activity">
    <reaction evidence="20">
        <text>10-formyltetrahydrofolyl-(gamma-L-Glu)(n) + L-glutamate + ATP = 10-formyltetrahydrofolyl-(gamma-L-Glu)(n+1) + ADP + phosphate + H(+)</text>
        <dbReference type="Rhea" id="RHEA:51904"/>
        <dbReference type="Rhea" id="RHEA-COMP:13088"/>
        <dbReference type="Rhea" id="RHEA-COMP:14300"/>
        <dbReference type="ChEBI" id="CHEBI:15378"/>
        <dbReference type="ChEBI" id="CHEBI:29985"/>
        <dbReference type="ChEBI" id="CHEBI:30616"/>
        <dbReference type="ChEBI" id="CHEBI:43474"/>
        <dbReference type="ChEBI" id="CHEBI:134413"/>
        <dbReference type="ChEBI" id="CHEBI:456216"/>
        <dbReference type="EC" id="6.3.2.17"/>
    </reaction>
</comment>
<dbReference type="PROSITE" id="PS01011">
    <property type="entry name" value="FOLYLPOLYGLU_SYNT_1"/>
    <property type="match status" value="1"/>
</dbReference>
<evidence type="ECO:0000313" key="26">
    <source>
        <dbReference type="EMBL" id="SFJ96919.1"/>
    </source>
</evidence>
<dbReference type="InterPro" id="IPR036615">
    <property type="entry name" value="Mur_ligase_C_dom_sf"/>
</dbReference>
<dbReference type="NCBIfam" id="TIGR01499">
    <property type="entry name" value="folC"/>
    <property type="match status" value="1"/>
</dbReference>
<evidence type="ECO:0000256" key="12">
    <source>
        <dbReference type="ARBA" id="ARBA00022741"/>
    </source>
</evidence>
<evidence type="ECO:0000256" key="11">
    <source>
        <dbReference type="ARBA" id="ARBA00022723"/>
    </source>
</evidence>
<dbReference type="EMBL" id="FOSH01000003">
    <property type="protein sequence ID" value="SFJ96919.1"/>
    <property type="molecule type" value="Genomic_DNA"/>
</dbReference>
<sequence>MRFSTLPQWLEWQEKLHFTEIDPGLARIGQVWEKMQGQTQLPFKVVTIAGTNGKGSSVAMTSSILMAAGYRTGTYTSPHLLAYNERIAINGMPCSDEQICAAFARIDEARGDISLTYFEFATLAAADIFRQQEIDIAVLEVGMGGRLDAVNLFDADVALITPIGLDHTAWLGDTREKIAYEKAGIIRSQTPVVCSESEPPYTLIDYANSLQAPIYKAGMAYRYSPLTEDTWSWQSNDTEAMLLPHPALVGDYQLQNAAAVVQVCHLLREQGMLIDAFAIKDGLKNVVLAGRFQEIKHENITVILDVTHNQQGAENLHRLLSERNNTGKTYAVLAMLKDKDCRAVTKILEKDIVHWFFAGLDGNRGMDADSLAAKTMQASEQENYSCYTTVTEAYQQALLQAHAGDRVLVFGSFHTVEAVMRLLPEFQNTLTMTAE</sequence>
<dbReference type="EC" id="6.3.2.17" evidence="8"/>
<evidence type="ECO:0000256" key="16">
    <source>
        <dbReference type="ARBA" id="ARBA00030048"/>
    </source>
</evidence>
<dbReference type="Pfam" id="PF08245">
    <property type="entry name" value="Mur_ligase_M"/>
    <property type="match status" value="1"/>
</dbReference>
<dbReference type="GO" id="GO:0004326">
    <property type="term" value="F:tetrahydrofolylpolyglutamate synthase activity"/>
    <property type="evidence" value="ECO:0007669"/>
    <property type="project" value="UniProtKB-EC"/>
</dbReference>
<dbReference type="InterPro" id="IPR004101">
    <property type="entry name" value="Mur_ligase_C"/>
</dbReference>
<dbReference type="InterPro" id="IPR001645">
    <property type="entry name" value="Folylpolyglutamate_synth"/>
</dbReference>
<accession>A0A1I3VP76</accession>
<proteinExistence type="inferred from homology"/>
<dbReference type="Proteomes" id="UP000198924">
    <property type="component" value="Unassembled WGS sequence"/>
</dbReference>
<evidence type="ECO:0000256" key="23">
    <source>
        <dbReference type="PIRNR" id="PIRNR001563"/>
    </source>
</evidence>
<name>A0A1I3VP76_9GAMM</name>
<evidence type="ECO:0000256" key="6">
    <source>
        <dbReference type="ARBA" id="ARBA00011245"/>
    </source>
</evidence>
<organism evidence="26 27">
    <name type="scientific">Methylophaga sulfidovorans</name>
    <dbReference type="NCBI Taxonomy" id="45496"/>
    <lineage>
        <taxon>Bacteria</taxon>
        <taxon>Pseudomonadati</taxon>
        <taxon>Pseudomonadota</taxon>
        <taxon>Gammaproteobacteria</taxon>
        <taxon>Thiotrichales</taxon>
        <taxon>Piscirickettsiaceae</taxon>
        <taxon>Methylophaga</taxon>
    </lineage>
</organism>
<dbReference type="SUPFAM" id="SSF53244">
    <property type="entry name" value="MurD-like peptide ligases, peptide-binding domain"/>
    <property type="match status" value="1"/>
</dbReference>
<dbReference type="PANTHER" id="PTHR11136">
    <property type="entry name" value="FOLYLPOLYGLUTAMATE SYNTHASE-RELATED"/>
    <property type="match status" value="1"/>
</dbReference>
<dbReference type="GO" id="GO:0046654">
    <property type="term" value="P:tetrahydrofolate biosynthetic process"/>
    <property type="evidence" value="ECO:0007669"/>
    <property type="project" value="UniProtKB-UniPathway"/>
</dbReference>
<dbReference type="GO" id="GO:0046656">
    <property type="term" value="P:folic acid biosynthetic process"/>
    <property type="evidence" value="ECO:0007669"/>
    <property type="project" value="UniProtKB-KW"/>
</dbReference>
<evidence type="ECO:0000256" key="5">
    <source>
        <dbReference type="ARBA" id="ARBA00008276"/>
    </source>
</evidence>
<feature type="domain" description="Mur ligase C-terminal" evidence="24">
    <location>
        <begin position="290"/>
        <end position="413"/>
    </location>
</feature>
<dbReference type="NCBIfam" id="NF008101">
    <property type="entry name" value="PRK10846.1"/>
    <property type="match status" value="1"/>
</dbReference>
<keyword evidence="27" id="KW-1185">Reference proteome</keyword>
<dbReference type="RefSeq" id="WP_091711769.1">
    <property type="nucleotide sequence ID" value="NZ_FOSH01000003.1"/>
</dbReference>
<keyword evidence="12 23" id="KW-0547">Nucleotide-binding</keyword>
<evidence type="ECO:0000313" key="27">
    <source>
        <dbReference type="Proteomes" id="UP000198924"/>
    </source>
</evidence>
<evidence type="ECO:0000256" key="7">
    <source>
        <dbReference type="ARBA" id="ARBA00013023"/>
    </source>
</evidence>
<dbReference type="GO" id="GO:0046872">
    <property type="term" value="F:metal ion binding"/>
    <property type="evidence" value="ECO:0007669"/>
    <property type="project" value="UniProtKB-KW"/>
</dbReference>
<dbReference type="PANTHER" id="PTHR11136:SF0">
    <property type="entry name" value="DIHYDROFOLATE SYNTHETASE-RELATED"/>
    <property type="match status" value="1"/>
</dbReference>
<comment type="pathway">
    <text evidence="3">Cofactor biosynthesis; tetrahydrofolate biosynthesis; 7,8-dihydrofolate from 2-amino-4-hydroxy-6-hydroxymethyl-7,8-dihydropteridine diphosphate and 4-aminobenzoate: step 2/2.</text>
</comment>
<dbReference type="InterPro" id="IPR013221">
    <property type="entry name" value="Mur_ligase_cen"/>
</dbReference>
<dbReference type="AlphaFoldDB" id="A0A1I3VP76"/>
<dbReference type="EC" id="6.3.2.12" evidence="7"/>
<dbReference type="InterPro" id="IPR036565">
    <property type="entry name" value="Mur-like_cat_sf"/>
</dbReference>